<comment type="caution">
    <text evidence="2">The sequence shown here is derived from an EMBL/GenBank/DDBJ whole genome shotgun (WGS) entry which is preliminary data.</text>
</comment>
<dbReference type="EMBL" id="NPKH01000023">
    <property type="protein sequence ID" value="PAP94291.1"/>
    <property type="molecule type" value="Genomic_DNA"/>
</dbReference>
<dbReference type="Proteomes" id="UP000215931">
    <property type="component" value="Unassembled WGS sequence"/>
</dbReference>
<evidence type="ECO:0000313" key="3">
    <source>
        <dbReference type="Proteomes" id="UP000215931"/>
    </source>
</evidence>
<evidence type="ECO:0000313" key="2">
    <source>
        <dbReference type="EMBL" id="PAP94291.1"/>
    </source>
</evidence>
<keyword evidence="3" id="KW-1185">Reference proteome</keyword>
<protein>
    <recommendedName>
        <fullName evidence="4">1,4-alpha-glucan branching enzyme</fullName>
    </recommendedName>
</protein>
<name>A0A271KES5_9HYPH</name>
<organism evidence="2 3">
    <name type="scientific">Mesorhizobium wenxiniae</name>
    <dbReference type="NCBI Taxonomy" id="2014805"/>
    <lineage>
        <taxon>Bacteria</taxon>
        <taxon>Pseudomonadati</taxon>
        <taxon>Pseudomonadota</taxon>
        <taxon>Alphaproteobacteria</taxon>
        <taxon>Hyphomicrobiales</taxon>
        <taxon>Phyllobacteriaceae</taxon>
        <taxon>Mesorhizobium</taxon>
    </lineage>
</organism>
<dbReference type="OrthoDB" id="9808866at2"/>
<dbReference type="AlphaFoldDB" id="A0A271KES5"/>
<gene>
    <name evidence="2" type="ORF">CIT31_18485</name>
</gene>
<proteinExistence type="predicted"/>
<dbReference type="RefSeq" id="WP_029356200.1">
    <property type="nucleotide sequence ID" value="NZ_NPKH01000023.1"/>
</dbReference>
<feature type="region of interest" description="Disordered" evidence="1">
    <location>
        <begin position="1"/>
        <end position="28"/>
    </location>
</feature>
<evidence type="ECO:0008006" key="4">
    <source>
        <dbReference type="Google" id="ProtNLM"/>
    </source>
</evidence>
<evidence type="ECO:0000256" key="1">
    <source>
        <dbReference type="SAM" id="MobiDB-lite"/>
    </source>
</evidence>
<sequence>MSESKTTTDHDEIRQWAEDRGGRPAAIRTKGEGGILRIDFGEPEEEFEAIEWDEFFRIFDENNLAFLYQDETGGGKTSRFNKFVDRNQKG</sequence>
<accession>A0A271KES5</accession>
<reference evidence="2 3" key="1">
    <citation type="submission" date="2017-08" db="EMBL/GenBank/DDBJ databases">
        <title>Mesorhizobium wenxinae sp. nov., a novel rhizobial species isolated from root nodules of chickpea (Cicer arietinum L.).</title>
        <authorList>
            <person name="Zhang J."/>
        </authorList>
    </citation>
    <scope>NUCLEOTIDE SEQUENCE [LARGE SCALE GENOMIC DNA]</scope>
    <source>
        <strain evidence="3">WYCCWR 10019</strain>
    </source>
</reference>
<feature type="compositionally biased region" description="Basic and acidic residues" evidence="1">
    <location>
        <begin position="1"/>
        <end position="22"/>
    </location>
</feature>